<dbReference type="InterPro" id="IPR002575">
    <property type="entry name" value="Aminoglycoside_PTrfase"/>
</dbReference>
<dbReference type="InterPro" id="IPR051678">
    <property type="entry name" value="AGP_Transferase"/>
</dbReference>
<evidence type="ECO:0000313" key="2">
    <source>
        <dbReference type="EMBL" id="MED5017785.1"/>
    </source>
</evidence>
<dbReference type="Pfam" id="PF01636">
    <property type="entry name" value="APH"/>
    <property type="match status" value="1"/>
</dbReference>
<sequence length="299" mass="33511">MNLWEEIVKSIDPGDRLIRSAALTGGVSAEVTMLEIAKTDGRKEKLVVRQHGAADRSRNPQIAQDEFRLLRGLHAAGLPVPRPIFCAGTEAPKPYVVTEFVEGQVDMSPVNLIAAVESMADTLMDIHQVDWSRYGLHFLPKQTDCCAALLGKQSAQPDESLQETLIRGILAKTWPLPHANKDVLLHGDYWPGNLLWNEGRLAAVMDWEDAALGDPLFDLANGRLEVLWAFGEDAMQRFTKRYQLRFPQLDYSLLPCFDLMAALKPAGGLSNWGLEPEIERSMRERHRWFTAQAIGQWNG</sequence>
<dbReference type="SUPFAM" id="SSF56112">
    <property type="entry name" value="Protein kinase-like (PK-like)"/>
    <property type="match status" value="1"/>
</dbReference>
<comment type="caution">
    <text evidence="2">The sequence shown here is derived from an EMBL/GenBank/DDBJ whole genome shotgun (WGS) entry which is preliminary data.</text>
</comment>
<dbReference type="Gene3D" id="3.90.1200.10">
    <property type="match status" value="1"/>
</dbReference>
<dbReference type="Proteomes" id="UP001343257">
    <property type="component" value="Unassembled WGS sequence"/>
</dbReference>
<gene>
    <name evidence="2" type="ORF">P9847_10765</name>
</gene>
<evidence type="ECO:0000259" key="1">
    <source>
        <dbReference type="Pfam" id="PF01636"/>
    </source>
</evidence>
<dbReference type="EMBL" id="JARTLD010000025">
    <property type="protein sequence ID" value="MED5017785.1"/>
    <property type="molecule type" value="Genomic_DNA"/>
</dbReference>
<dbReference type="RefSeq" id="WP_328277649.1">
    <property type="nucleotide sequence ID" value="NZ_JARTLD010000025.1"/>
</dbReference>
<name>A0ABU6PSE9_9BACL</name>
<reference evidence="2 3" key="1">
    <citation type="submission" date="2023-03" db="EMBL/GenBank/DDBJ databases">
        <title>Bacillus Genome Sequencing.</title>
        <authorList>
            <person name="Dunlap C."/>
        </authorList>
    </citation>
    <scope>NUCLEOTIDE SEQUENCE [LARGE SCALE GENOMIC DNA]</scope>
    <source>
        <strain evidence="2 3">NRS-52</strain>
    </source>
</reference>
<organism evidence="2 3">
    <name type="scientific">Paenibacillus chibensis</name>
    <dbReference type="NCBI Taxonomy" id="59846"/>
    <lineage>
        <taxon>Bacteria</taxon>
        <taxon>Bacillati</taxon>
        <taxon>Bacillota</taxon>
        <taxon>Bacilli</taxon>
        <taxon>Bacillales</taxon>
        <taxon>Paenibacillaceae</taxon>
        <taxon>Paenibacillus</taxon>
    </lineage>
</organism>
<dbReference type="Gene3D" id="3.30.200.20">
    <property type="entry name" value="Phosphorylase Kinase, domain 1"/>
    <property type="match status" value="1"/>
</dbReference>
<dbReference type="PANTHER" id="PTHR21310">
    <property type="entry name" value="AMINOGLYCOSIDE PHOSPHOTRANSFERASE-RELATED-RELATED"/>
    <property type="match status" value="1"/>
</dbReference>
<protein>
    <submittedName>
        <fullName evidence="2">Phosphotransferase</fullName>
    </submittedName>
</protein>
<proteinExistence type="predicted"/>
<keyword evidence="3" id="KW-1185">Reference proteome</keyword>
<dbReference type="InterPro" id="IPR011009">
    <property type="entry name" value="Kinase-like_dom_sf"/>
</dbReference>
<feature type="domain" description="Aminoglycoside phosphotransferase" evidence="1">
    <location>
        <begin position="39"/>
        <end position="223"/>
    </location>
</feature>
<accession>A0ABU6PSE9</accession>
<evidence type="ECO:0000313" key="3">
    <source>
        <dbReference type="Proteomes" id="UP001343257"/>
    </source>
</evidence>